<name>A0A418KSU2_9ACTN</name>
<comment type="caution">
    <text evidence="2">The sequence shown here is derived from an EMBL/GenBank/DDBJ whole genome shotgun (WGS) entry which is preliminary data.</text>
</comment>
<keyword evidence="3" id="KW-1185">Reference proteome</keyword>
<feature type="compositionally biased region" description="Basic and acidic residues" evidence="1">
    <location>
        <begin position="143"/>
        <end position="153"/>
    </location>
</feature>
<proteinExistence type="predicted"/>
<organism evidence="2 3">
    <name type="scientific">Jiangella rhizosphaerae</name>
    <dbReference type="NCBI Taxonomy" id="2293569"/>
    <lineage>
        <taxon>Bacteria</taxon>
        <taxon>Bacillati</taxon>
        <taxon>Actinomycetota</taxon>
        <taxon>Actinomycetes</taxon>
        <taxon>Jiangellales</taxon>
        <taxon>Jiangellaceae</taxon>
        <taxon>Jiangella</taxon>
    </lineage>
</organism>
<protein>
    <submittedName>
        <fullName evidence="2">Uncharacterized protein</fullName>
    </submittedName>
</protein>
<sequence>MSARTAARTARETLAAQRRIANEDRLWHQRAETYVALLNWAAEQRARITAITTDAPSLREFSAKLHFPADLDARMVAYASGTVYAAARRFVDAMRADASLNADALGRMAQNVEPEPILASVHESAARSDACANRMAQLISDDLHGRLPDDDGRAQGIADPAAEG</sequence>
<evidence type="ECO:0000313" key="2">
    <source>
        <dbReference type="EMBL" id="RIQ28597.1"/>
    </source>
</evidence>
<gene>
    <name evidence="2" type="ORF">DY240_08955</name>
</gene>
<dbReference type="AlphaFoldDB" id="A0A418KSU2"/>
<evidence type="ECO:0000256" key="1">
    <source>
        <dbReference type="SAM" id="MobiDB-lite"/>
    </source>
</evidence>
<dbReference type="EMBL" id="QUAL01000078">
    <property type="protein sequence ID" value="RIQ28597.1"/>
    <property type="molecule type" value="Genomic_DNA"/>
</dbReference>
<feature type="region of interest" description="Disordered" evidence="1">
    <location>
        <begin position="143"/>
        <end position="164"/>
    </location>
</feature>
<evidence type="ECO:0000313" key="3">
    <source>
        <dbReference type="Proteomes" id="UP000284057"/>
    </source>
</evidence>
<accession>A0A418KSU2</accession>
<dbReference type="Proteomes" id="UP000284057">
    <property type="component" value="Unassembled WGS sequence"/>
</dbReference>
<reference evidence="2 3" key="1">
    <citation type="submission" date="2018-09" db="EMBL/GenBank/DDBJ databases">
        <title>Isolation, diversity and antifungal activity of actinobacteria from wheat.</title>
        <authorList>
            <person name="Han C."/>
        </authorList>
    </citation>
    <scope>NUCLEOTIDE SEQUENCE [LARGE SCALE GENOMIC DNA]</scope>
    <source>
        <strain evidence="2 3">NEAU-YY265</strain>
    </source>
</reference>